<evidence type="ECO:0000313" key="2">
    <source>
        <dbReference type="Proteomes" id="UP000013243"/>
    </source>
</evidence>
<dbReference type="GeneID" id="28249668"/>
<dbReference type="Pfam" id="PF09684">
    <property type="entry name" value="Tail_P2_I"/>
    <property type="match status" value="1"/>
</dbReference>
<dbReference type="Proteomes" id="UP000013243">
    <property type="component" value="Chromosome"/>
</dbReference>
<protein>
    <recommendedName>
        <fullName evidence="3">Phage tail protein I</fullName>
    </recommendedName>
</protein>
<dbReference type="NCBIfam" id="TIGR01634">
    <property type="entry name" value="tail_P2_I"/>
    <property type="match status" value="1"/>
</dbReference>
<evidence type="ECO:0008006" key="3">
    <source>
        <dbReference type="Google" id="ProtNLM"/>
    </source>
</evidence>
<dbReference type="OrthoDB" id="90759at2"/>
<accession>A0A1B1A2A5</accession>
<dbReference type="RefSeq" id="WP_005635530.1">
    <property type="nucleotide sequence ID" value="NZ_CP015230.1"/>
</dbReference>
<dbReference type="InterPro" id="IPR006521">
    <property type="entry name" value="Tail_protein_I"/>
</dbReference>
<evidence type="ECO:0000313" key="1">
    <source>
        <dbReference type="EMBL" id="ANP40607.1"/>
    </source>
</evidence>
<reference evidence="1 2" key="1">
    <citation type="journal article" date="2016" name="ISME J.">
        <title>Global occurrence and heterogeneity of the Roseobacter-clade species Ruegeria mobilis.</title>
        <authorList>
            <person name="Sonnenschein E."/>
            <person name="Gram L."/>
        </authorList>
    </citation>
    <scope>NUCLEOTIDE SEQUENCE [LARGE SCALE GENOMIC DNA]</scope>
    <source>
        <strain evidence="1 2">F1926</strain>
    </source>
</reference>
<gene>
    <name evidence="1" type="ORF">K529_007510</name>
</gene>
<dbReference type="STRING" id="1265309.K529_007510"/>
<dbReference type="AlphaFoldDB" id="A0A1B1A2A5"/>
<name>A0A1B1A2A5_9RHOB</name>
<dbReference type="EMBL" id="CP015230">
    <property type="protein sequence ID" value="ANP40607.1"/>
    <property type="molecule type" value="Genomic_DNA"/>
</dbReference>
<organism evidence="1 2">
    <name type="scientific">Tritonibacter mobilis F1926</name>
    <dbReference type="NCBI Taxonomy" id="1265309"/>
    <lineage>
        <taxon>Bacteria</taxon>
        <taxon>Pseudomonadati</taxon>
        <taxon>Pseudomonadota</taxon>
        <taxon>Alphaproteobacteria</taxon>
        <taxon>Rhodobacterales</taxon>
        <taxon>Paracoccaceae</taxon>
        <taxon>Tritonibacter</taxon>
    </lineage>
</organism>
<sequence>MVGGLASFRRMLRLWAIPRTVFWGIRAIWDPESCPVEWLPWLAFSFSVDVWDAEWPEETQREVIRRSFEVHQHKGTRQAVERALGALGFNVDLSEWFEYGGNPHTFRIDAFGEDIFDAGYQIDSVLFERITNLIEHVKPARSHFDLRIGEGFRSECEIRSGARPVYSHRLDTDPEPRPATASAELVMRTAPRVRTVAALELDPRPRSRRVSVAVAARTGARVVLISQQLHDVQRRAVA</sequence>
<dbReference type="KEGG" id="rmb:K529_007510"/>
<proteinExistence type="predicted"/>